<dbReference type="EMBL" id="JACJFM010000006">
    <property type="protein sequence ID" value="MBB1486361.1"/>
    <property type="molecule type" value="Genomic_DNA"/>
</dbReference>
<dbReference type="PANTHER" id="PTHR22911">
    <property type="entry name" value="ACYL-MALONYL CONDENSING ENZYME-RELATED"/>
    <property type="match status" value="1"/>
</dbReference>
<feature type="transmembrane region" description="Helical" evidence="1">
    <location>
        <begin position="86"/>
        <end position="103"/>
    </location>
</feature>
<reference evidence="3 4" key="1">
    <citation type="submission" date="2020-08" db="EMBL/GenBank/DDBJ databases">
        <title>Oceanospirillum sp. nov. isolated from marine sediment.</title>
        <authorList>
            <person name="Ji X."/>
        </authorList>
    </citation>
    <scope>NUCLEOTIDE SEQUENCE [LARGE SCALE GENOMIC DNA]</scope>
    <source>
        <strain evidence="3 4">D5</strain>
    </source>
</reference>
<feature type="transmembrane region" description="Helical" evidence="1">
    <location>
        <begin position="156"/>
        <end position="175"/>
    </location>
</feature>
<keyword evidence="4" id="KW-1185">Reference proteome</keyword>
<dbReference type="RefSeq" id="WP_182808129.1">
    <property type="nucleotide sequence ID" value="NZ_JACJFM010000006.1"/>
</dbReference>
<evidence type="ECO:0000313" key="3">
    <source>
        <dbReference type="EMBL" id="MBB1486361.1"/>
    </source>
</evidence>
<dbReference type="PANTHER" id="PTHR22911:SF103">
    <property type="entry name" value="BLR2811 PROTEIN"/>
    <property type="match status" value="1"/>
</dbReference>
<dbReference type="Proteomes" id="UP000565262">
    <property type="component" value="Unassembled WGS sequence"/>
</dbReference>
<feature type="transmembrane region" description="Helical" evidence="1">
    <location>
        <begin position="269"/>
        <end position="287"/>
    </location>
</feature>
<dbReference type="InterPro" id="IPR037185">
    <property type="entry name" value="EmrE-like"/>
</dbReference>
<dbReference type="AlphaFoldDB" id="A0A839IN82"/>
<dbReference type="InterPro" id="IPR000620">
    <property type="entry name" value="EamA_dom"/>
</dbReference>
<feature type="transmembrane region" description="Helical" evidence="1">
    <location>
        <begin position="7"/>
        <end position="26"/>
    </location>
</feature>
<name>A0A839IN82_9GAMM</name>
<feature type="transmembrane region" description="Helical" evidence="1">
    <location>
        <begin position="109"/>
        <end position="126"/>
    </location>
</feature>
<organism evidence="3 4">
    <name type="scientific">Oceanospirillum sediminis</name>
    <dbReference type="NCBI Taxonomy" id="2760088"/>
    <lineage>
        <taxon>Bacteria</taxon>
        <taxon>Pseudomonadati</taxon>
        <taxon>Pseudomonadota</taxon>
        <taxon>Gammaproteobacteria</taxon>
        <taxon>Oceanospirillales</taxon>
        <taxon>Oceanospirillaceae</taxon>
        <taxon>Oceanospirillum</taxon>
    </lineage>
</organism>
<proteinExistence type="predicted"/>
<evidence type="ECO:0000256" key="1">
    <source>
        <dbReference type="SAM" id="Phobius"/>
    </source>
</evidence>
<sequence length="298" mass="33025">MSKAYEWPGLLITPGPAIAILGLLLGNLILTLGDVAIKAIGSVSGLFQYLALRQIISLILVYPFWSQLSVSQRQPGVLGIHMVRGHLSLLGGICALYALLHLSLATANVIFYAAPLVTLLLARIWLKQTLTRIQITQVCLGFAGVLIALRPDDIHWAALSALVVAFTLALFNLLTCKMPEDQTMRGMVFWSNLTALPLTAILAIIFWHPIQTNMLLLAFIVSLTTGFYQVIAARAYRSNDAGEIVIAEYSGLLFALLLGVWWFNEPAHWYTLLGILLIILPICWQSLRLWRQRNKPVI</sequence>
<feature type="transmembrane region" description="Helical" evidence="1">
    <location>
        <begin position="187"/>
        <end position="208"/>
    </location>
</feature>
<dbReference type="Pfam" id="PF00892">
    <property type="entry name" value="EamA"/>
    <property type="match status" value="2"/>
</dbReference>
<keyword evidence="1" id="KW-1133">Transmembrane helix</keyword>
<dbReference type="SUPFAM" id="SSF103481">
    <property type="entry name" value="Multidrug resistance efflux transporter EmrE"/>
    <property type="match status" value="2"/>
</dbReference>
<keyword evidence="1" id="KW-0812">Transmembrane</keyword>
<evidence type="ECO:0000259" key="2">
    <source>
        <dbReference type="Pfam" id="PF00892"/>
    </source>
</evidence>
<comment type="caution">
    <text evidence="3">The sequence shown here is derived from an EMBL/GenBank/DDBJ whole genome shotgun (WGS) entry which is preliminary data.</text>
</comment>
<dbReference type="GO" id="GO:0016020">
    <property type="term" value="C:membrane"/>
    <property type="evidence" value="ECO:0007669"/>
    <property type="project" value="InterPro"/>
</dbReference>
<feature type="transmembrane region" description="Helical" evidence="1">
    <location>
        <begin position="46"/>
        <end position="65"/>
    </location>
</feature>
<accession>A0A839IN82</accession>
<feature type="transmembrane region" description="Helical" evidence="1">
    <location>
        <begin position="244"/>
        <end position="263"/>
    </location>
</feature>
<feature type="domain" description="EamA" evidence="2">
    <location>
        <begin position="156"/>
        <end position="282"/>
    </location>
</feature>
<evidence type="ECO:0000313" key="4">
    <source>
        <dbReference type="Proteomes" id="UP000565262"/>
    </source>
</evidence>
<feature type="domain" description="EamA" evidence="2">
    <location>
        <begin position="18"/>
        <end position="149"/>
    </location>
</feature>
<protein>
    <submittedName>
        <fullName evidence="3">DMT family transporter</fullName>
    </submittedName>
</protein>
<keyword evidence="1" id="KW-0472">Membrane</keyword>
<feature type="transmembrane region" description="Helical" evidence="1">
    <location>
        <begin position="214"/>
        <end position="232"/>
    </location>
</feature>
<feature type="transmembrane region" description="Helical" evidence="1">
    <location>
        <begin position="133"/>
        <end position="150"/>
    </location>
</feature>
<gene>
    <name evidence="3" type="ORF">H4O21_07045</name>
</gene>